<feature type="compositionally biased region" description="Polar residues" evidence="1">
    <location>
        <begin position="30"/>
        <end position="45"/>
    </location>
</feature>
<evidence type="ECO:0000313" key="3">
    <source>
        <dbReference type="Proteomes" id="UP000321204"/>
    </source>
</evidence>
<dbReference type="EMBL" id="CP042433">
    <property type="protein sequence ID" value="QEC56085.1"/>
    <property type="molecule type" value="Genomic_DNA"/>
</dbReference>
<dbReference type="RefSeq" id="WP_146786079.1">
    <property type="nucleotide sequence ID" value="NZ_BAABIO010000001.1"/>
</dbReference>
<organism evidence="2 3">
    <name type="scientific">Flavisolibacter ginsenosidimutans</name>
    <dbReference type="NCBI Taxonomy" id="661481"/>
    <lineage>
        <taxon>Bacteria</taxon>
        <taxon>Pseudomonadati</taxon>
        <taxon>Bacteroidota</taxon>
        <taxon>Chitinophagia</taxon>
        <taxon>Chitinophagales</taxon>
        <taxon>Chitinophagaceae</taxon>
        <taxon>Flavisolibacter</taxon>
    </lineage>
</organism>
<feature type="compositionally biased region" description="Basic and acidic residues" evidence="1">
    <location>
        <begin position="46"/>
        <end position="64"/>
    </location>
</feature>
<evidence type="ECO:0000313" key="2">
    <source>
        <dbReference type="EMBL" id="QEC56085.1"/>
    </source>
</evidence>
<accession>A0A5B8UJA3</accession>
<dbReference type="AlphaFoldDB" id="A0A5B8UJA3"/>
<dbReference type="Proteomes" id="UP000321204">
    <property type="component" value="Chromosome"/>
</dbReference>
<feature type="region of interest" description="Disordered" evidence="1">
    <location>
        <begin position="24"/>
        <end position="77"/>
    </location>
</feature>
<gene>
    <name evidence="2" type="ORF">FSB75_09320</name>
</gene>
<reference evidence="2 3" key="1">
    <citation type="journal article" date="2015" name="Int. J. Syst. Evol. Microbiol.">
        <title>Flavisolibacter ginsenosidimutans sp. nov., with ginsenoside-converting activity isolated from soil used for cultivating ginseng.</title>
        <authorList>
            <person name="Zhao Y."/>
            <person name="Liu Q."/>
            <person name="Kang M.S."/>
            <person name="Jin F."/>
            <person name="Yu H."/>
            <person name="Im W.T."/>
        </authorList>
    </citation>
    <scope>NUCLEOTIDE SEQUENCE [LARGE SCALE GENOMIC DNA]</scope>
    <source>
        <strain evidence="2 3">Gsoil 636</strain>
    </source>
</reference>
<name>A0A5B8UJA3_9BACT</name>
<keyword evidence="3" id="KW-1185">Reference proteome</keyword>
<evidence type="ECO:0000256" key="1">
    <source>
        <dbReference type="SAM" id="MobiDB-lite"/>
    </source>
</evidence>
<dbReference type="KEGG" id="fgg:FSB75_09320"/>
<proteinExistence type="predicted"/>
<sequence>MLEQIGVGIELFTACVKQFMERVNDKRSEQVQNEPQPGNMNSFNQRNKEKSSEAEDAKKNKEENEAVEANEPLRTKE</sequence>
<protein>
    <submittedName>
        <fullName evidence="2">Uncharacterized protein</fullName>
    </submittedName>
</protein>